<evidence type="ECO:0000313" key="3">
    <source>
        <dbReference type="EMBL" id="KIW74432.1"/>
    </source>
</evidence>
<dbReference type="PANTHER" id="PTHR33112">
    <property type="entry name" value="DOMAIN PROTEIN, PUTATIVE-RELATED"/>
    <property type="match status" value="1"/>
</dbReference>
<feature type="region of interest" description="Disordered" evidence="1">
    <location>
        <begin position="518"/>
        <end position="561"/>
    </location>
</feature>
<dbReference type="InterPro" id="IPR036164">
    <property type="entry name" value="bL21-like_sf"/>
</dbReference>
<evidence type="ECO:0000313" key="4">
    <source>
        <dbReference type="Proteomes" id="UP000053029"/>
    </source>
</evidence>
<dbReference type="PANTHER" id="PTHR33112:SF16">
    <property type="entry name" value="HETEROKARYON INCOMPATIBILITY DOMAIN-CONTAINING PROTEIN"/>
    <property type="match status" value="1"/>
</dbReference>
<dbReference type="RefSeq" id="XP_013278240.1">
    <property type="nucleotide sequence ID" value="XM_013422786.1"/>
</dbReference>
<dbReference type="GeneID" id="25311862"/>
<dbReference type="EMBL" id="KN846977">
    <property type="protein sequence ID" value="KIW74432.1"/>
    <property type="molecule type" value="Genomic_DNA"/>
</dbReference>
<keyword evidence="4" id="KW-1185">Reference proteome</keyword>
<dbReference type="SUPFAM" id="SSF141091">
    <property type="entry name" value="L21p-like"/>
    <property type="match status" value="1"/>
</dbReference>
<feature type="compositionally biased region" description="Low complexity" evidence="1">
    <location>
        <begin position="543"/>
        <end position="561"/>
    </location>
</feature>
<sequence>MVENRNYRPSYTHIHKSGQQECNRCWIIARAVQTIFEEHKLLESDKSIRSLSLERFGDDVDEISCGWKRGSFKVQIFVEDSAAATVARHCAWLGVRRNITLERDACLQFTSDALRTCVREHWRCKPSLGYIPKRLVDVGIEGTETVKVVDDARSSSETKGAILTMTAHNLKEMSEGIPVDRKLPAMFWDAIKTTRSLGIRYLWIDALCIAQGDKEEWQTESLAMRQIYAGAYVAISADAASTCDKSFLAMPDRLWRLLDDGDPNRGGPITGTSSEEEEYKLHSRGWTLQELLLSPRLVYFRRDQVYFSCAEGKLSREDGESPAGVSRHVSLLRLDGVRRTWLQEASWPQNTPRPPCAASNDQLLALWKRLLVQYTTRKLSQPDDTLPAISGLASQLKQKLPPALCLLRRSLEGGFYARDHIPTSTQFALPQYRRAHLFAGNTRKSIKRHLYTELAEKTPVTDFRIGSSSRSLLRPHQTRSHHVSSRTLVQSALNIPSKPVAAPPTFLLPFRAKLHQTRTRPSTTTPISQFQNTQPEIPPSYLSATADQTSSSPSATATTTSVFAPRATTQSLDQPLVLSRSLQTLLPKLHVQKPHYIVTHIHRFPYLLTEGDTLRLPFHMKGVSPGDVLRFNRASILGSRDYTLKAGTAATESYDKRRTGEPNYLDERLFECRVRVMGIETQPMTLKEKKKRRNRHRKIVRSKHKYTLCRVMQVRVKALDELIQGEKGMVLLEGQENENGNDNVHAQ</sequence>
<proteinExistence type="predicted"/>
<dbReference type="OrthoDB" id="4149406at2759"/>
<dbReference type="VEuPathDB" id="FungiDB:Z517_12372"/>
<gene>
    <name evidence="3" type="ORF">Z517_12372</name>
</gene>
<accession>A0A0D2EJ87</accession>
<dbReference type="Proteomes" id="UP000053029">
    <property type="component" value="Unassembled WGS sequence"/>
</dbReference>
<dbReference type="Pfam" id="PF06985">
    <property type="entry name" value="HET"/>
    <property type="match status" value="1"/>
</dbReference>
<dbReference type="STRING" id="1442368.A0A0D2EJ87"/>
<feature type="compositionally biased region" description="Low complexity" evidence="1">
    <location>
        <begin position="519"/>
        <end position="529"/>
    </location>
</feature>
<name>A0A0D2EJ87_9EURO</name>
<reference evidence="3 4" key="1">
    <citation type="submission" date="2015-01" db="EMBL/GenBank/DDBJ databases">
        <title>The Genome Sequence of Fonsecaea pedrosoi CBS 271.37.</title>
        <authorList>
            <consortium name="The Broad Institute Genomics Platform"/>
            <person name="Cuomo C."/>
            <person name="de Hoog S."/>
            <person name="Gorbushina A."/>
            <person name="Stielow B."/>
            <person name="Teixiera M."/>
            <person name="Abouelleil A."/>
            <person name="Chapman S.B."/>
            <person name="Priest M."/>
            <person name="Young S.K."/>
            <person name="Wortman J."/>
            <person name="Nusbaum C."/>
            <person name="Birren B."/>
        </authorList>
    </citation>
    <scope>NUCLEOTIDE SEQUENCE [LARGE SCALE GENOMIC DNA]</scope>
    <source>
        <strain evidence="3 4">CBS 271.37</strain>
    </source>
</reference>
<feature type="domain" description="Heterokaryon incompatibility" evidence="2">
    <location>
        <begin position="169"/>
        <end position="290"/>
    </location>
</feature>
<dbReference type="HOGENOM" id="CLU_372157_0_0_1"/>
<dbReference type="AlphaFoldDB" id="A0A0D2EJ87"/>
<evidence type="ECO:0000256" key="1">
    <source>
        <dbReference type="SAM" id="MobiDB-lite"/>
    </source>
</evidence>
<protein>
    <recommendedName>
        <fullName evidence="2">Heterokaryon incompatibility domain-containing protein</fullName>
    </recommendedName>
</protein>
<organism evidence="3 4">
    <name type="scientific">Fonsecaea pedrosoi CBS 271.37</name>
    <dbReference type="NCBI Taxonomy" id="1442368"/>
    <lineage>
        <taxon>Eukaryota</taxon>
        <taxon>Fungi</taxon>
        <taxon>Dikarya</taxon>
        <taxon>Ascomycota</taxon>
        <taxon>Pezizomycotina</taxon>
        <taxon>Eurotiomycetes</taxon>
        <taxon>Chaetothyriomycetidae</taxon>
        <taxon>Chaetothyriales</taxon>
        <taxon>Herpotrichiellaceae</taxon>
        <taxon>Fonsecaea</taxon>
    </lineage>
</organism>
<dbReference type="InterPro" id="IPR010730">
    <property type="entry name" value="HET"/>
</dbReference>
<evidence type="ECO:0000259" key="2">
    <source>
        <dbReference type="Pfam" id="PF06985"/>
    </source>
</evidence>